<dbReference type="PANTHER" id="PTHR42917:SF2">
    <property type="entry name" value="2,4-DIENOYL-COA REDUCTASE [(2E)-ENOYL-COA-PRODUCING]"/>
    <property type="match status" value="1"/>
</dbReference>
<dbReference type="Gene3D" id="3.40.50.720">
    <property type="entry name" value="NAD(P)-binding Rossmann-like Domain"/>
    <property type="match status" value="1"/>
</dbReference>
<protein>
    <submittedName>
        <fullName evidence="12">NADPH-dependent 2,4-dienoyl-CoA reductase</fullName>
    </submittedName>
</protein>
<dbReference type="OrthoDB" id="8523426at2"/>
<dbReference type="Proteomes" id="UP000194161">
    <property type="component" value="Chromosome"/>
</dbReference>
<evidence type="ECO:0000256" key="8">
    <source>
        <dbReference type="ARBA" id="ARBA00023004"/>
    </source>
</evidence>
<keyword evidence="8" id="KW-0408">Iron</keyword>
<evidence type="ECO:0000256" key="1">
    <source>
        <dbReference type="ARBA" id="ARBA00001917"/>
    </source>
</evidence>
<evidence type="ECO:0000256" key="5">
    <source>
        <dbReference type="ARBA" id="ARBA00022643"/>
    </source>
</evidence>
<dbReference type="Gene3D" id="3.20.20.70">
    <property type="entry name" value="Aldolase class I"/>
    <property type="match status" value="1"/>
</dbReference>
<dbReference type="PANTHER" id="PTHR42917">
    <property type="entry name" value="2,4-DIENOYL-COA REDUCTASE"/>
    <property type="match status" value="1"/>
</dbReference>
<dbReference type="RefSeq" id="WP_086076822.1">
    <property type="nucleotide sequence ID" value="NZ_CP021111.1"/>
</dbReference>
<name>A0A1W6Z6G8_9BORD</name>
<dbReference type="InterPro" id="IPR013785">
    <property type="entry name" value="Aldolase_TIM"/>
</dbReference>
<evidence type="ECO:0000313" key="12">
    <source>
        <dbReference type="EMBL" id="ARP92983.1"/>
    </source>
</evidence>
<dbReference type="GO" id="GO:0051536">
    <property type="term" value="F:iron-sulfur cluster binding"/>
    <property type="evidence" value="ECO:0007669"/>
    <property type="project" value="UniProtKB-KW"/>
</dbReference>
<dbReference type="KEGG" id="bgm:CAL15_00470"/>
<dbReference type="GO" id="GO:0010181">
    <property type="term" value="F:FMN binding"/>
    <property type="evidence" value="ECO:0007669"/>
    <property type="project" value="InterPro"/>
</dbReference>
<evidence type="ECO:0000256" key="7">
    <source>
        <dbReference type="ARBA" id="ARBA00023002"/>
    </source>
</evidence>
<dbReference type="InterPro" id="IPR001155">
    <property type="entry name" value="OxRdtase_FMN_N"/>
</dbReference>
<dbReference type="SUPFAM" id="SSF51395">
    <property type="entry name" value="FMN-linked oxidoreductases"/>
    <property type="match status" value="1"/>
</dbReference>
<keyword evidence="4" id="KW-0285">Flavoprotein</keyword>
<dbReference type="InterPro" id="IPR023753">
    <property type="entry name" value="FAD/NAD-binding_dom"/>
</dbReference>
<evidence type="ECO:0000256" key="6">
    <source>
        <dbReference type="ARBA" id="ARBA00022723"/>
    </source>
</evidence>
<evidence type="ECO:0000256" key="3">
    <source>
        <dbReference type="ARBA" id="ARBA00011048"/>
    </source>
</evidence>
<dbReference type="PRINTS" id="PR00411">
    <property type="entry name" value="PNDRDTASEI"/>
</dbReference>
<proteinExistence type="inferred from homology"/>
<dbReference type="GO" id="GO:0016491">
    <property type="term" value="F:oxidoreductase activity"/>
    <property type="evidence" value="ECO:0007669"/>
    <property type="project" value="UniProtKB-KW"/>
</dbReference>
<evidence type="ECO:0000256" key="4">
    <source>
        <dbReference type="ARBA" id="ARBA00022630"/>
    </source>
</evidence>
<dbReference type="SUPFAM" id="SSF51905">
    <property type="entry name" value="FAD/NAD(P)-binding domain"/>
    <property type="match status" value="1"/>
</dbReference>
<sequence length="670" mass="72507">MSTPYPTLLSPIRVGRIELPNRIVMGSLHTRLENEPDAARRLAAFYAARARGQAALITTGGCSPNVAGRVEPGAQVLDRAERIAEHLPIVRAVHEHGSRIILQVLHTGAYAKHDEIVAPSAVRSPINPRIPRAMTADEILQTIEDYARCAELAREAGYDGIELMGSEGYLLNQFLVRRTNRRDDEWGGSFDQRMRMPLRVVRRIRERVGRDLLMFYRLSAIDLVEDGMTGDEILLFARALEAAGVDVLSTGIGWHESGVPTIATSVPRAAYAFAAARIKAAVSVPVVVSNRINMPDTAEQLLSSGQADLVSLARPFLADPEFVRKAAQGRAAEITPCIGCNQACLDYIFSDRVASCLVNPKACRETEFDEAPAARSLCIAVVGAGPAGMACAIAAAQRGHRVDLYEAQPDVGGQLDLARRIPGKEREFDALLRHYRLRLGQSGVALHLNTMAEAGMLAACGYDHVVVATGTRPRGVRFEGHDHAKVLSYPDLILGRAQAGDSVAVIGAGGVGHDVAEWLTAPRPLEADGFLRYWGVDAEIRTAGGLAQTEEEPCLRHVTLFQRGLSKPRLGKSTGWIHRARLARRGVVLRAGCVYHKVDDRGLHYSIDGQPQLAEVDTIVVCAGQEPVQDLAVELQRLGVAAHLIGGARIATGLDAMRAIDEGTRLAYAL</sequence>
<keyword evidence="6" id="KW-0479">Metal-binding</keyword>
<evidence type="ECO:0000256" key="2">
    <source>
        <dbReference type="ARBA" id="ARBA00001966"/>
    </source>
</evidence>
<comment type="cofactor">
    <cofactor evidence="1">
        <name>FMN</name>
        <dbReference type="ChEBI" id="CHEBI:58210"/>
    </cofactor>
</comment>
<dbReference type="EMBL" id="CP021111">
    <property type="protein sequence ID" value="ARP92983.1"/>
    <property type="molecule type" value="Genomic_DNA"/>
</dbReference>
<dbReference type="STRING" id="463040.CAL15_00470"/>
<evidence type="ECO:0000259" key="10">
    <source>
        <dbReference type="Pfam" id="PF00724"/>
    </source>
</evidence>
<evidence type="ECO:0000259" key="11">
    <source>
        <dbReference type="Pfam" id="PF07992"/>
    </source>
</evidence>
<dbReference type="SUPFAM" id="SSF51971">
    <property type="entry name" value="Nucleotide-binding domain"/>
    <property type="match status" value="1"/>
</dbReference>
<dbReference type="GO" id="GO:0046872">
    <property type="term" value="F:metal ion binding"/>
    <property type="evidence" value="ECO:0007669"/>
    <property type="project" value="UniProtKB-KW"/>
</dbReference>
<evidence type="ECO:0000256" key="9">
    <source>
        <dbReference type="ARBA" id="ARBA00023014"/>
    </source>
</evidence>
<feature type="domain" description="NADH:flavin oxidoreductase/NADH oxidase N-terminal" evidence="10">
    <location>
        <begin position="8"/>
        <end position="332"/>
    </location>
</feature>
<dbReference type="PRINTS" id="PR00368">
    <property type="entry name" value="FADPNR"/>
</dbReference>
<dbReference type="InterPro" id="IPR051793">
    <property type="entry name" value="NADH:flavin_oxidoreductase"/>
</dbReference>
<comment type="similarity">
    <text evidence="3">In the N-terminal section; belongs to the NADH:flavin oxidoreductase/NADH oxidase family.</text>
</comment>
<dbReference type="Pfam" id="PF07992">
    <property type="entry name" value="Pyr_redox_2"/>
    <property type="match status" value="1"/>
</dbReference>
<dbReference type="CDD" id="cd02930">
    <property type="entry name" value="DCR_FMN"/>
    <property type="match status" value="1"/>
</dbReference>
<dbReference type="Pfam" id="PF00724">
    <property type="entry name" value="Oxidored_FMN"/>
    <property type="match status" value="1"/>
</dbReference>
<keyword evidence="5" id="KW-0288">FMN</keyword>
<dbReference type="Gene3D" id="3.50.50.60">
    <property type="entry name" value="FAD/NAD(P)-binding domain"/>
    <property type="match status" value="1"/>
</dbReference>
<dbReference type="AlphaFoldDB" id="A0A1W6Z6G8"/>
<keyword evidence="7" id="KW-0560">Oxidoreductase</keyword>
<organism evidence="12 13">
    <name type="scientific">Bordetella genomosp. 13</name>
    <dbReference type="NCBI Taxonomy" id="463040"/>
    <lineage>
        <taxon>Bacteria</taxon>
        <taxon>Pseudomonadati</taxon>
        <taxon>Pseudomonadota</taxon>
        <taxon>Betaproteobacteria</taxon>
        <taxon>Burkholderiales</taxon>
        <taxon>Alcaligenaceae</taxon>
        <taxon>Bordetella</taxon>
    </lineage>
</organism>
<accession>A0A1W6Z6G8</accession>
<evidence type="ECO:0000313" key="13">
    <source>
        <dbReference type="Proteomes" id="UP000194161"/>
    </source>
</evidence>
<feature type="domain" description="FAD/NAD(P)-binding" evidence="11">
    <location>
        <begin position="379"/>
        <end position="642"/>
    </location>
</feature>
<reference evidence="12 13" key="1">
    <citation type="submission" date="2017-05" db="EMBL/GenBank/DDBJ databases">
        <title>Complete and WGS of Bordetella genogroups.</title>
        <authorList>
            <person name="Spilker T."/>
            <person name="LiPuma J."/>
        </authorList>
    </citation>
    <scope>NUCLEOTIDE SEQUENCE [LARGE SCALE GENOMIC DNA]</scope>
    <source>
        <strain evidence="12 13">AU7206</strain>
    </source>
</reference>
<keyword evidence="9" id="KW-0411">Iron-sulfur</keyword>
<dbReference type="InterPro" id="IPR036188">
    <property type="entry name" value="FAD/NAD-bd_sf"/>
</dbReference>
<gene>
    <name evidence="12" type="primary">fadH</name>
    <name evidence="12" type="ORF">CAL15_00470</name>
</gene>
<comment type="cofactor">
    <cofactor evidence="2">
        <name>[4Fe-4S] cluster</name>
        <dbReference type="ChEBI" id="CHEBI:49883"/>
    </cofactor>
</comment>
<keyword evidence="13" id="KW-1185">Reference proteome</keyword>